<dbReference type="GO" id="GO:0005737">
    <property type="term" value="C:cytoplasm"/>
    <property type="evidence" value="ECO:0007669"/>
    <property type="project" value="UniProtKB-SubCell"/>
</dbReference>
<evidence type="ECO:0000256" key="8">
    <source>
        <dbReference type="ARBA" id="ARBA00022801"/>
    </source>
</evidence>
<keyword evidence="6" id="KW-0963">Cytoplasm</keyword>
<evidence type="ECO:0000313" key="11">
    <source>
        <dbReference type="EMBL" id="KGA96680.1"/>
    </source>
</evidence>
<dbReference type="Gene3D" id="3.40.50.1820">
    <property type="entry name" value="alpha/beta hydrolase"/>
    <property type="match status" value="1"/>
</dbReference>
<accession>A0A094XD17</accession>
<dbReference type="InterPro" id="IPR002410">
    <property type="entry name" value="Peptidase_S33"/>
</dbReference>
<dbReference type="STRING" id="1218173.BALCAV_0214710"/>
<reference evidence="11 13" key="1">
    <citation type="journal article" date="2014" name="Genome Announc.">
        <title>Draft Genome Sequence of Bacillus alcalophilus AV1934, a Classic Alkaliphile Isolated from Human Feces in 1934.</title>
        <authorList>
            <person name="Attie O."/>
            <person name="Jayaprakash A."/>
            <person name="Shah H."/>
            <person name="Paulsen I.T."/>
            <person name="Morino M."/>
            <person name="Takahashi Y."/>
            <person name="Narumi I."/>
            <person name="Sachidanandam R."/>
            <person name="Satoh K."/>
            <person name="Ito M."/>
            <person name="Krulwich T.A."/>
        </authorList>
    </citation>
    <scope>NUCLEOTIDE SEQUENCE [LARGE SCALE GENOMIC DNA]</scope>
    <source>
        <strain evidence="11 13">AV1934</strain>
    </source>
</reference>
<sequence>MFLEKEYLTVDGHKLGLIIEGTDRTNPVILFLHGGPGFPQYPMIKSFNLEWSQYATICYWDQRGAGMSYNAKTQGVLEMERYISDTIEVTKYLKKKFVQEKIYLFGHSWGSIIGSLTAYQFPEHYHAYIGSGQVGRMLESNRETHQFLLNTALAKRDNKAEEQIRSVTIDEDYYKNEAYGKLLSRYLIKYGGGMKRYNYSLLKGILEVFKCKQYSIKERINFPKGLFTTYQAVSEFMGKFDAVKATGQFDLPIYIIHGEYDYQTSFNEARRFFDSIEAPAKKLYKFTDCAHSPFVEKPADFLEILKNEILVN</sequence>
<dbReference type="GO" id="GO:0006508">
    <property type="term" value="P:proteolysis"/>
    <property type="evidence" value="ECO:0007669"/>
    <property type="project" value="UniProtKB-KW"/>
</dbReference>
<dbReference type="RefSeq" id="WP_003324054.1">
    <property type="nucleotide sequence ID" value="NZ_ALPT02000050.1"/>
</dbReference>
<dbReference type="Proteomes" id="UP000297014">
    <property type="component" value="Unassembled WGS sequence"/>
</dbReference>
<dbReference type="EMBL" id="JALP01000237">
    <property type="protein sequence ID" value="THG89397.1"/>
    <property type="molecule type" value="Genomic_DNA"/>
</dbReference>
<dbReference type="PANTHER" id="PTHR43722:SF1">
    <property type="entry name" value="PROLINE IMINOPEPTIDASE"/>
    <property type="match status" value="1"/>
</dbReference>
<dbReference type="EC" id="3.4.11.5" evidence="4"/>
<evidence type="ECO:0000256" key="4">
    <source>
        <dbReference type="ARBA" id="ARBA00012568"/>
    </source>
</evidence>
<dbReference type="InterPro" id="IPR000073">
    <property type="entry name" value="AB_hydrolase_1"/>
</dbReference>
<comment type="catalytic activity">
    <reaction evidence="1">
        <text>Release of N-terminal proline from a peptide.</text>
        <dbReference type="EC" id="3.4.11.5"/>
    </reaction>
</comment>
<organism evidence="11 13">
    <name type="scientific">Alkalihalobacillus alcalophilus ATCC 27647 = CGMCC 1.3604</name>
    <dbReference type="NCBI Taxonomy" id="1218173"/>
    <lineage>
        <taxon>Bacteria</taxon>
        <taxon>Bacillati</taxon>
        <taxon>Bacillota</taxon>
        <taxon>Bacilli</taxon>
        <taxon>Bacillales</taxon>
        <taxon>Bacillaceae</taxon>
        <taxon>Alkalihalobacillus</taxon>
    </lineage>
</organism>
<name>A0A094XD17_ALKAL</name>
<keyword evidence="13" id="KW-1185">Reference proteome</keyword>
<keyword evidence="7" id="KW-0645">Protease</keyword>
<dbReference type="SUPFAM" id="SSF53474">
    <property type="entry name" value="alpha/beta-Hydrolases"/>
    <property type="match status" value="1"/>
</dbReference>
<dbReference type="eggNOG" id="COG2267">
    <property type="taxonomic scope" value="Bacteria"/>
</dbReference>
<evidence type="ECO:0000256" key="5">
    <source>
        <dbReference type="ARBA" id="ARBA00022438"/>
    </source>
</evidence>
<feature type="domain" description="AB hydrolase-1" evidence="10">
    <location>
        <begin position="27"/>
        <end position="298"/>
    </location>
</feature>
<evidence type="ECO:0000256" key="9">
    <source>
        <dbReference type="ARBA" id="ARBA00029605"/>
    </source>
</evidence>
<dbReference type="AlphaFoldDB" id="A0A094XD17"/>
<dbReference type="GO" id="GO:0004177">
    <property type="term" value="F:aminopeptidase activity"/>
    <property type="evidence" value="ECO:0007669"/>
    <property type="project" value="UniProtKB-KW"/>
</dbReference>
<dbReference type="InterPro" id="IPR005944">
    <property type="entry name" value="Pro_iminopeptidase"/>
</dbReference>
<evidence type="ECO:0000259" key="10">
    <source>
        <dbReference type="Pfam" id="PF00561"/>
    </source>
</evidence>
<protein>
    <recommendedName>
        <fullName evidence="4">prolyl aminopeptidase</fullName>
        <ecNumber evidence="4">3.4.11.5</ecNumber>
    </recommendedName>
    <alternativeName>
        <fullName evidence="9">Prolyl aminopeptidase</fullName>
    </alternativeName>
</protein>
<comment type="caution">
    <text evidence="11">The sequence shown here is derived from an EMBL/GenBank/DDBJ whole genome shotgun (WGS) entry which is preliminary data.</text>
</comment>
<dbReference type="InterPro" id="IPR029058">
    <property type="entry name" value="AB_hydrolase_fold"/>
</dbReference>
<evidence type="ECO:0000313" key="13">
    <source>
        <dbReference type="Proteomes" id="UP000002754"/>
    </source>
</evidence>
<dbReference type="Pfam" id="PF00561">
    <property type="entry name" value="Abhydrolase_1"/>
    <property type="match status" value="1"/>
</dbReference>
<keyword evidence="5" id="KW-0031">Aminopeptidase</keyword>
<evidence type="ECO:0000313" key="14">
    <source>
        <dbReference type="Proteomes" id="UP000297014"/>
    </source>
</evidence>
<dbReference type="PANTHER" id="PTHR43722">
    <property type="entry name" value="PROLINE IMINOPEPTIDASE"/>
    <property type="match status" value="1"/>
</dbReference>
<comment type="similarity">
    <text evidence="3">Belongs to the peptidase S33 family.</text>
</comment>
<dbReference type="EMBL" id="ALPT02000050">
    <property type="protein sequence ID" value="KGA96680.1"/>
    <property type="molecule type" value="Genomic_DNA"/>
</dbReference>
<reference evidence="12 14" key="2">
    <citation type="submission" date="2014-01" db="EMBL/GenBank/DDBJ databases">
        <title>Draft genome sequencing of Bacillus alcalophilus CGMCC 1.3604.</title>
        <authorList>
            <person name="Yang J."/>
            <person name="Diao L."/>
            <person name="Yang S."/>
        </authorList>
    </citation>
    <scope>NUCLEOTIDE SEQUENCE [LARGE SCALE GENOMIC DNA]</scope>
    <source>
        <strain evidence="12 14">CGMCC 1.3604</strain>
    </source>
</reference>
<proteinExistence type="inferred from homology"/>
<comment type="subcellular location">
    <subcellularLocation>
        <location evidence="2">Cytoplasm</location>
    </subcellularLocation>
</comment>
<evidence type="ECO:0000256" key="3">
    <source>
        <dbReference type="ARBA" id="ARBA00010088"/>
    </source>
</evidence>
<evidence type="ECO:0000256" key="2">
    <source>
        <dbReference type="ARBA" id="ARBA00004496"/>
    </source>
</evidence>
<evidence type="ECO:0000256" key="1">
    <source>
        <dbReference type="ARBA" id="ARBA00001585"/>
    </source>
</evidence>
<evidence type="ECO:0000256" key="7">
    <source>
        <dbReference type="ARBA" id="ARBA00022670"/>
    </source>
</evidence>
<keyword evidence="8" id="KW-0378">Hydrolase</keyword>
<evidence type="ECO:0000256" key="6">
    <source>
        <dbReference type="ARBA" id="ARBA00022490"/>
    </source>
</evidence>
<evidence type="ECO:0000313" key="12">
    <source>
        <dbReference type="EMBL" id="THG89397.1"/>
    </source>
</evidence>
<dbReference type="Proteomes" id="UP000002754">
    <property type="component" value="Unassembled WGS sequence"/>
</dbReference>
<gene>
    <name evidence="12" type="ORF">AJ85_17980</name>
    <name evidence="11" type="ORF">BALCAV_0214710</name>
</gene>
<dbReference type="PRINTS" id="PR00793">
    <property type="entry name" value="PROAMNOPTASE"/>
</dbReference>